<dbReference type="PROSITE" id="PS50176">
    <property type="entry name" value="ARM_REPEAT"/>
    <property type="match status" value="1"/>
</dbReference>
<dbReference type="SUPFAM" id="SSF48371">
    <property type="entry name" value="ARM repeat"/>
    <property type="match status" value="1"/>
</dbReference>
<dbReference type="InterPro" id="IPR032413">
    <property type="entry name" value="Arm_3"/>
</dbReference>
<accession>A0A199UQ60</accession>
<feature type="repeat" description="ARM" evidence="4">
    <location>
        <begin position="97"/>
        <end position="139"/>
    </location>
</feature>
<dbReference type="InterPro" id="IPR011989">
    <property type="entry name" value="ARM-like"/>
</dbReference>
<dbReference type="Pfam" id="PF00514">
    <property type="entry name" value="Arm"/>
    <property type="match status" value="5"/>
</dbReference>
<proteinExistence type="inferred from homology"/>
<evidence type="ECO:0000256" key="1">
    <source>
        <dbReference type="ARBA" id="ARBA00010394"/>
    </source>
</evidence>
<dbReference type="EMBL" id="LSRQ01005803">
    <property type="protein sequence ID" value="OAY66967.1"/>
    <property type="molecule type" value="Genomic_DNA"/>
</dbReference>
<gene>
    <name evidence="5" type="ORF">ACMD2_26018</name>
</gene>
<evidence type="ECO:0000256" key="4">
    <source>
        <dbReference type="PROSITE-ProRule" id="PRU00259"/>
    </source>
</evidence>
<dbReference type="AlphaFoldDB" id="A0A199UQ60"/>
<feature type="non-terminal residue" evidence="5">
    <location>
        <position position="1"/>
    </location>
</feature>
<evidence type="ECO:0000256" key="2">
    <source>
        <dbReference type="ARBA" id="ARBA00022448"/>
    </source>
</evidence>
<sequence>GDAPSCRNSVLEHGALYPLLSLFNEHARISMLRTATWTLTNLCRGRLPDKSQMKPILKILRQLINSIDENILADACWALCYLSGGTIHEIEVVVEAGVCPPLVKLLLHPSPNVLTPVILTIANITAGNDSQTEVIVENGVLPCLFQLLTQRYEKRIRKEACLTVSNITLRGIVQIQAVIEANIFSPLVQLLEHVDVDIKKEAAWAISNATVEGSDEQIRYVFAFSLGVCAHVLVRIHVYICMILYIFPLCCSYLVSLGCVKPLCDLLESRDPITVCVCLNALDNILSVGESDKNSGKTGANPYVELVNECGGLDKIENLQEFDNDEVYKKAIEVLESYWDEEDQNEAPIFRGSGVSSEGAFEFDVS</sequence>
<dbReference type="InterPro" id="IPR016024">
    <property type="entry name" value="ARM-type_fold"/>
</dbReference>
<dbReference type="GO" id="GO:0015031">
    <property type="term" value="P:protein transport"/>
    <property type="evidence" value="ECO:0007669"/>
    <property type="project" value="UniProtKB-KW"/>
</dbReference>
<comment type="caution">
    <text evidence="5">The sequence shown here is derived from an EMBL/GenBank/DDBJ whole genome shotgun (WGS) entry which is preliminary data.</text>
</comment>
<dbReference type="InterPro" id="IPR000225">
    <property type="entry name" value="Armadillo"/>
</dbReference>
<reference evidence="5 6" key="1">
    <citation type="journal article" date="2016" name="DNA Res.">
        <title>The draft genome of MD-2 pineapple using hybrid error correction of long reads.</title>
        <authorList>
            <person name="Redwan R.M."/>
            <person name="Saidin A."/>
            <person name="Kumar S.V."/>
        </authorList>
    </citation>
    <scope>NUCLEOTIDE SEQUENCE [LARGE SCALE GENOMIC DNA]</scope>
    <source>
        <strain evidence="6">cv. MD2</strain>
        <tissue evidence="5">Leaf</tissue>
    </source>
</reference>
<dbReference type="PANTHER" id="PTHR23316">
    <property type="entry name" value="IMPORTIN ALPHA"/>
    <property type="match status" value="1"/>
</dbReference>
<keyword evidence="2" id="KW-0813">Transport</keyword>
<keyword evidence="3" id="KW-0653">Protein transport</keyword>
<evidence type="ECO:0000313" key="5">
    <source>
        <dbReference type="EMBL" id="OAY66967.1"/>
    </source>
</evidence>
<protein>
    <submittedName>
        <fullName evidence="5">Importin subunit alpha-1b</fullName>
    </submittedName>
</protein>
<name>A0A199UQ60_ANACO</name>
<organism evidence="5 6">
    <name type="scientific">Ananas comosus</name>
    <name type="common">Pineapple</name>
    <name type="synonym">Ananas ananas</name>
    <dbReference type="NCBI Taxonomy" id="4615"/>
    <lineage>
        <taxon>Eukaryota</taxon>
        <taxon>Viridiplantae</taxon>
        <taxon>Streptophyta</taxon>
        <taxon>Embryophyta</taxon>
        <taxon>Tracheophyta</taxon>
        <taxon>Spermatophyta</taxon>
        <taxon>Magnoliopsida</taxon>
        <taxon>Liliopsida</taxon>
        <taxon>Poales</taxon>
        <taxon>Bromeliaceae</taxon>
        <taxon>Bromelioideae</taxon>
        <taxon>Ananas</taxon>
    </lineage>
</organism>
<dbReference type="SMART" id="SM00185">
    <property type="entry name" value="ARM"/>
    <property type="match status" value="6"/>
</dbReference>
<dbReference type="STRING" id="4615.A0A199UQ60"/>
<dbReference type="Gene3D" id="1.25.10.10">
    <property type="entry name" value="Leucine-rich Repeat Variant"/>
    <property type="match status" value="1"/>
</dbReference>
<comment type="similarity">
    <text evidence="1">Belongs to the importin alpha family.</text>
</comment>
<evidence type="ECO:0000256" key="3">
    <source>
        <dbReference type="ARBA" id="ARBA00022927"/>
    </source>
</evidence>
<evidence type="ECO:0000313" key="6">
    <source>
        <dbReference type="Proteomes" id="UP000092600"/>
    </source>
</evidence>
<dbReference type="Proteomes" id="UP000092600">
    <property type="component" value="Unassembled WGS sequence"/>
</dbReference>
<dbReference type="Pfam" id="PF16186">
    <property type="entry name" value="Arm_3"/>
    <property type="match status" value="1"/>
</dbReference>